<feature type="transmembrane region" description="Helical" evidence="1">
    <location>
        <begin position="88"/>
        <end position="109"/>
    </location>
</feature>
<evidence type="ECO:0000256" key="1">
    <source>
        <dbReference type="SAM" id="Phobius"/>
    </source>
</evidence>
<gene>
    <name evidence="2" type="ORF">AVDCRST_MAG56-5869</name>
</gene>
<dbReference type="PANTHER" id="PTHR35519:SF2">
    <property type="entry name" value="PH DOMAIN PROTEIN"/>
    <property type="match status" value="1"/>
</dbReference>
<evidence type="ECO:0008006" key="3">
    <source>
        <dbReference type="Google" id="ProtNLM"/>
    </source>
</evidence>
<protein>
    <recommendedName>
        <fullName evidence="3">DUF4112 domain-containing protein</fullName>
    </recommendedName>
</protein>
<dbReference type="InterPro" id="IPR025187">
    <property type="entry name" value="DUF4112"/>
</dbReference>
<feature type="transmembrane region" description="Helical" evidence="1">
    <location>
        <begin position="142"/>
        <end position="172"/>
    </location>
</feature>
<accession>A0A6J4KIM3</accession>
<sequence>MSILINVTMKNQTYIRPTPPPVRDVPELKWLDQVTGVMDTAFRVPGTNFRFGLDPIIGLIPGVGELVTFGISGALLMVMARHGVSRKVLLMMAGNILLDSTIGAIPILGDLFDAGYKSNRRNLELLRRHYQEGKHQGKGTGILVLMVIGILGVAALLVFLTWKLVALVIGYFQGTLNV</sequence>
<dbReference type="Pfam" id="PF13430">
    <property type="entry name" value="DUF4112"/>
    <property type="match status" value="1"/>
</dbReference>
<proteinExistence type="predicted"/>
<dbReference type="AlphaFoldDB" id="A0A6J4KIM3"/>
<organism evidence="2">
    <name type="scientific">uncultured Cytophagales bacterium</name>
    <dbReference type="NCBI Taxonomy" id="158755"/>
    <lineage>
        <taxon>Bacteria</taxon>
        <taxon>Pseudomonadati</taxon>
        <taxon>Bacteroidota</taxon>
        <taxon>Sphingobacteriia</taxon>
        <taxon>Sphingobacteriales</taxon>
        <taxon>environmental samples</taxon>
    </lineage>
</organism>
<reference evidence="2" key="1">
    <citation type="submission" date="2020-02" db="EMBL/GenBank/DDBJ databases">
        <authorList>
            <person name="Meier V. D."/>
        </authorList>
    </citation>
    <scope>NUCLEOTIDE SEQUENCE</scope>
    <source>
        <strain evidence="2">AVDCRST_MAG56</strain>
    </source>
</reference>
<dbReference type="EMBL" id="CADCTQ010000480">
    <property type="protein sequence ID" value="CAA9305999.1"/>
    <property type="molecule type" value="Genomic_DNA"/>
</dbReference>
<name>A0A6J4KIM3_9SPHI</name>
<feature type="transmembrane region" description="Helical" evidence="1">
    <location>
        <begin position="56"/>
        <end position="76"/>
    </location>
</feature>
<dbReference type="PANTHER" id="PTHR35519">
    <property type="entry name" value="MEMBRANE PROTEINS"/>
    <property type="match status" value="1"/>
</dbReference>
<keyword evidence="1" id="KW-1133">Transmembrane helix</keyword>
<evidence type="ECO:0000313" key="2">
    <source>
        <dbReference type="EMBL" id="CAA9305999.1"/>
    </source>
</evidence>
<keyword evidence="1" id="KW-0812">Transmembrane</keyword>
<keyword evidence="1" id="KW-0472">Membrane</keyword>